<evidence type="ECO:0000256" key="1">
    <source>
        <dbReference type="ARBA" id="ARBA00022946"/>
    </source>
</evidence>
<gene>
    <name evidence="3" type="ORF">PUV54_00975</name>
</gene>
<dbReference type="InterPro" id="IPR057460">
    <property type="entry name" value="CAF17_C"/>
</dbReference>
<dbReference type="PANTHER" id="PTHR22602:SF0">
    <property type="entry name" value="TRANSFERASE CAF17, MITOCHONDRIAL-RELATED"/>
    <property type="match status" value="1"/>
</dbReference>
<keyword evidence="4" id="KW-1185">Reference proteome</keyword>
<evidence type="ECO:0000313" key="4">
    <source>
        <dbReference type="Proteomes" id="UP001214043"/>
    </source>
</evidence>
<evidence type="ECO:0000313" key="3">
    <source>
        <dbReference type="EMBL" id="WDI31757.1"/>
    </source>
</evidence>
<dbReference type="RefSeq" id="WP_274493644.1">
    <property type="nucleotide sequence ID" value="NZ_CP118166.1"/>
</dbReference>
<dbReference type="Gene3D" id="3.30.1360.120">
    <property type="entry name" value="Probable tRNA modification gtpase trme, domain 1"/>
    <property type="match status" value="2"/>
</dbReference>
<dbReference type="InterPro" id="IPR017703">
    <property type="entry name" value="YgfZ/GCV_T_CS"/>
</dbReference>
<proteinExistence type="predicted"/>
<dbReference type="AlphaFoldDB" id="A0AAE9ZFG1"/>
<dbReference type="InterPro" id="IPR027266">
    <property type="entry name" value="TrmE/GcvT-like"/>
</dbReference>
<name>A0AAE9ZFG1_9PROT</name>
<organism evidence="3 4">
    <name type="scientific">Hyphococcus flavus</name>
    <dbReference type="NCBI Taxonomy" id="1866326"/>
    <lineage>
        <taxon>Bacteria</taxon>
        <taxon>Pseudomonadati</taxon>
        <taxon>Pseudomonadota</taxon>
        <taxon>Alphaproteobacteria</taxon>
        <taxon>Parvularculales</taxon>
        <taxon>Parvularculaceae</taxon>
        <taxon>Hyphococcus</taxon>
    </lineage>
</organism>
<accession>A0AAE9ZFG1</accession>
<protein>
    <recommendedName>
        <fullName evidence="2">CAF17 C-terminal domain-containing protein</fullName>
    </recommendedName>
</protein>
<evidence type="ECO:0000259" key="2">
    <source>
        <dbReference type="Pfam" id="PF25455"/>
    </source>
</evidence>
<dbReference type="PIRSF" id="PIRSF006487">
    <property type="entry name" value="GcvT"/>
    <property type="match status" value="1"/>
</dbReference>
<dbReference type="NCBIfam" id="TIGR03317">
    <property type="entry name" value="ygfZ_signature"/>
    <property type="match status" value="1"/>
</dbReference>
<dbReference type="SUPFAM" id="SSF103025">
    <property type="entry name" value="Folate-binding domain"/>
    <property type="match status" value="1"/>
</dbReference>
<feature type="domain" description="CAF17 C-terminal" evidence="2">
    <location>
        <begin position="197"/>
        <end position="268"/>
    </location>
</feature>
<dbReference type="GO" id="GO:0016226">
    <property type="term" value="P:iron-sulfur cluster assembly"/>
    <property type="evidence" value="ECO:0007669"/>
    <property type="project" value="TreeGrafter"/>
</dbReference>
<dbReference type="KEGG" id="hfl:PUV54_00975"/>
<keyword evidence="1" id="KW-0809">Transit peptide</keyword>
<dbReference type="Pfam" id="PF25455">
    <property type="entry name" value="Beta-barrel_CAF17_C"/>
    <property type="match status" value="1"/>
</dbReference>
<reference evidence="3" key="1">
    <citation type="submission" date="2023-02" db="EMBL/GenBank/DDBJ databases">
        <title>Genome sequence of Hyphococcus flavus.</title>
        <authorList>
            <person name="Rong J.-C."/>
            <person name="Zhao Q."/>
            <person name="Yi M."/>
            <person name="Wu J.-Y."/>
        </authorList>
    </citation>
    <scope>NUCLEOTIDE SEQUENCE</scope>
    <source>
        <strain evidence="3">MCCC 1K03223</strain>
    </source>
</reference>
<dbReference type="EMBL" id="CP118166">
    <property type="protein sequence ID" value="WDI31757.1"/>
    <property type="molecule type" value="Genomic_DNA"/>
</dbReference>
<dbReference type="Proteomes" id="UP001214043">
    <property type="component" value="Chromosome"/>
</dbReference>
<dbReference type="InterPro" id="IPR045179">
    <property type="entry name" value="YgfZ/GcvT"/>
</dbReference>
<sequence>MSKPSLLPDRAVIRITGQDRHKFLQGVITQDMGKLSPETPIFSALLTPQGKILADFIIVDTREALFVDCNKENSTALMKRLSLYKLRAKVSIDLDEELCVLADKSRPTIEGVASYPDPRHEKLGWRVVAPSGEHVSNADYNSTRIELAVAEFGQDFGADEMFLLDVNYDALNAVSYKKGCFIGQEVSSRMKRKGEPRRRTLIAEFDEPAPQKRAEIVAGGSKLGELMSCSGNLALASVRIDRWEKAISERMPLECANKSLQLRVPEYLEQG</sequence>
<dbReference type="PANTHER" id="PTHR22602">
    <property type="entry name" value="TRANSFERASE CAF17, MITOCHONDRIAL-RELATED"/>
    <property type="match status" value="1"/>
</dbReference>